<feature type="transmembrane region" description="Helical" evidence="1">
    <location>
        <begin position="278"/>
        <end position="296"/>
    </location>
</feature>
<dbReference type="SUPFAM" id="SSF48371">
    <property type="entry name" value="ARM repeat"/>
    <property type="match status" value="1"/>
</dbReference>
<dbReference type="RefSeq" id="WP_169529691.1">
    <property type="nucleotide sequence ID" value="NZ_JABBGH010000001.1"/>
</dbReference>
<feature type="transmembrane region" description="Helical" evidence="1">
    <location>
        <begin position="333"/>
        <end position="352"/>
    </location>
</feature>
<sequence>MLLPATLPPWRPTAYRLLNLQAGEGRTVLLFSLYSLLMGAVMAVYYTCTTSLFLTSFDRQQLPLAFVASGVGIYALGRVVQWAQRRLPYGRVNAGLLLATVLTVGGLLVASALHPSKWLYFALFLWNRGFTYVNGVVFWTTMGRVFGLEQSKRLFGFIGVGEVVASIISYLSVPLLLRVISTDWLLLLAFGLLALCAVLMAYIRQRYRGVLEADKPASAAAGQPAAAGRPAAPRVSAAAKAYYALLAVLALLPVFGLVYVEFMFTVQSKQVYPDKQSLASFLGLFFGLCSVVELFIKVFLYNKLISAYSVRLGIVLLPVLLLFSYGLAASYGAAYGATSLFFAYIALSRFFMSAVRRAISDPAFQVLFQPIPAAERTQLQSRIEGGPKALGNILPGLLLLALNSIRSVTPVDLCYVFLLLLLGWVTLAFRIQNGYRAMLNDAVMRSAQHVYQQLSGRQPAAPAPVPAPRSFPALVALAASPAPADRATAAVELSYSGRYHACQHVMLLLHDEDPAVREAAITAAGRLGRAELWPRLFEHLGQPRYRAAAVAALLAVGAPILPSLARLLKQGNLPDGQQVQLVELAATIGGEAALRLLRGHLQHPRQCTREAVFEGLAQLHHRATVTERPYLGQQLDEYLEQMVWLMAARVDLASFASDSDVLNGLRAEKTQLMSKIVTLLVILYGDNRSDVIRELIDYQNNELRGYLLELISTTLPAQVRDRILLLFTPLPLAEKLRRADAYYPQQQLSVEERLLDILNRDYNKLGSWVKAAVVLALPQHLTTDPTLPLVAAATTPDAVLAEAALYLLHQLNPTRFEQLRPLDRHRADGQQLAERVAAGLTEAELLLRHKVPPPPFAPVAKASAPPVLALSEI</sequence>
<feature type="transmembrane region" description="Helical" evidence="1">
    <location>
        <begin position="92"/>
        <end position="113"/>
    </location>
</feature>
<dbReference type="Proteomes" id="UP000559626">
    <property type="component" value="Unassembled WGS sequence"/>
</dbReference>
<evidence type="ECO:0000313" key="2">
    <source>
        <dbReference type="EMBL" id="NML64388.1"/>
    </source>
</evidence>
<feature type="transmembrane region" description="Helical" evidence="1">
    <location>
        <begin position="62"/>
        <end position="80"/>
    </location>
</feature>
<keyword evidence="3" id="KW-1185">Reference proteome</keyword>
<protein>
    <submittedName>
        <fullName evidence="2">HEAT repeat domain-containing protein</fullName>
    </submittedName>
</protein>
<feature type="transmembrane region" description="Helical" evidence="1">
    <location>
        <begin position="308"/>
        <end position="327"/>
    </location>
</feature>
<evidence type="ECO:0000313" key="3">
    <source>
        <dbReference type="Proteomes" id="UP000559626"/>
    </source>
</evidence>
<feature type="transmembrane region" description="Helical" evidence="1">
    <location>
        <begin position="415"/>
        <end position="431"/>
    </location>
</feature>
<comment type="caution">
    <text evidence="2">The sequence shown here is derived from an EMBL/GenBank/DDBJ whole genome shotgun (WGS) entry which is preliminary data.</text>
</comment>
<reference evidence="2 3" key="1">
    <citation type="submission" date="2020-04" db="EMBL/GenBank/DDBJ databases">
        <title>Hymenobacter polaris sp. nov., isolated from Arctic soil.</title>
        <authorList>
            <person name="Dahal R.H."/>
        </authorList>
    </citation>
    <scope>NUCLEOTIDE SEQUENCE [LARGE SCALE GENOMIC DNA]</scope>
    <source>
        <strain evidence="2 3">RP-2-7</strain>
    </source>
</reference>
<gene>
    <name evidence="2" type="ORF">HHL22_04135</name>
</gene>
<accession>A0A7Y0ABQ6</accession>
<dbReference type="SUPFAM" id="SSF103473">
    <property type="entry name" value="MFS general substrate transporter"/>
    <property type="match status" value="1"/>
</dbReference>
<dbReference type="EMBL" id="JABBGH010000001">
    <property type="protein sequence ID" value="NML64388.1"/>
    <property type="molecule type" value="Genomic_DNA"/>
</dbReference>
<keyword evidence="1" id="KW-1133">Transmembrane helix</keyword>
<dbReference type="Pfam" id="PF13646">
    <property type="entry name" value="HEAT_2"/>
    <property type="match status" value="1"/>
</dbReference>
<feature type="transmembrane region" description="Helical" evidence="1">
    <location>
        <begin position="184"/>
        <end position="203"/>
    </location>
</feature>
<organism evidence="2 3">
    <name type="scientific">Hymenobacter polaris</name>
    <dbReference type="NCBI Taxonomy" id="2682546"/>
    <lineage>
        <taxon>Bacteria</taxon>
        <taxon>Pseudomonadati</taxon>
        <taxon>Bacteroidota</taxon>
        <taxon>Cytophagia</taxon>
        <taxon>Cytophagales</taxon>
        <taxon>Hymenobacteraceae</taxon>
        <taxon>Hymenobacter</taxon>
    </lineage>
</organism>
<evidence type="ECO:0000256" key="1">
    <source>
        <dbReference type="SAM" id="Phobius"/>
    </source>
</evidence>
<feature type="transmembrane region" description="Helical" evidence="1">
    <location>
        <begin position="154"/>
        <end position="172"/>
    </location>
</feature>
<dbReference type="InterPro" id="IPR011989">
    <property type="entry name" value="ARM-like"/>
</dbReference>
<name>A0A7Y0ABQ6_9BACT</name>
<dbReference type="AlphaFoldDB" id="A0A7Y0ABQ6"/>
<dbReference type="InterPro" id="IPR036259">
    <property type="entry name" value="MFS_trans_sf"/>
</dbReference>
<dbReference type="Gene3D" id="1.20.1250.20">
    <property type="entry name" value="MFS general substrate transporter like domains"/>
    <property type="match status" value="1"/>
</dbReference>
<feature type="transmembrane region" description="Helical" evidence="1">
    <location>
        <begin position="242"/>
        <end position="266"/>
    </location>
</feature>
<feature type="transmembrane region" description="Helical" evidence="1">
    <location>
        <begin position="119"/>
        <end position="142"/>
    </location>
</feature>
<dbReference type="Gene3D" id="1.25.10.10">
    <property type="entry name" value="Leucine-rich Repeat Variant"/>
    <property type="match status" value="1"/>
</dbReference>
<dbReference type="InterPro" id="IPR016024">
    <property type="entry name" value="ARM-type_fold"/>
</dbReference>
<keyword evidence="1" id="KW-0812">Transmembrane</keyword>
<proteinExistence type="predicted"/>
<keyword evidence="1" id="KW-0472">Membrane</keyword>
<feature type="transmembrane region" description="Helical" evidence="1">
    <location>
        <begin position="28"/>
        <end position="47"/>
    </location>
</feature>